<dbReference type="PANTHER" id="PTHR15140:SF33">
    <property type="entry name" value="LATE BLIGHT RESISTANCE PROTEIN HOMOLOG R1A-3 ISOFORM X1"/>
    <property type="match status" value="1"/>
</dbReference>
<evidence type="ECO:0008006" key="3">
    <source>
        <dbReference type="Google" id="ProtNLM"/>
    </source>
</evidence>
<dbReference type="SUPFAM" id="SSF52047">
    <property type="entry name" value="RNI-like"/>
    <property type="match status" value="1"/>
</dbReference>
<accession>A0A8S0PWU0</accession>
<dbReference type="InterPro" id="IPR032675">
    <property type="entry name" value="LRR_dom_sf"/>
</dbReference>
<reference evidence="1 2" key="1">
    <citation type="submission" date="2019-12" db="EMBL/GenBank/DDBJ databases">
        <authorList>
            <person name="Alioto T."/>
            <person name="Alioto T."/>
            <person name="Gomez Garrido J."/>
        </authorList>
    </citation>
    <scope>NUCLEOTIDE SEQUENCE [LARGE SCALE GENOMIC DNA]</scope>
</reference>
<organism evidence="1 2">
    <name type="scientific">Olea europaea subsp. europaea</name>
    <dbReference type="NCBI Taxonomy" id="158383"/>
    <lineage>
        <taxon>Eukaryota</taxon>
        <taxon>Viridiplantae</taxon>
        <taxon>Streptophyta</taxon>
        <taxon>Embryophyta</taxon>
        <taxon>Tracheophyta</taxon>
        <taxon>Spermatophyta</taxon>
        <taxon>Magnoliopsida</taxon>
        <taxon>eudicotyledons</taxon>
        <taxon>Gunneridae</taxon>
        <taxon>Pentapetalae</taxon>
        <taxon>asterids</taxon>
        <taxon>lamiids</taxon>
        <taxon>Lamiales</taxon>
        <taxon>Oleaceae</taxon>
        <taxon>Oleeae</taxon>
        <taxon>Olea</taxon>
    </lineage>
</organism>
<proteinExistence type="predicted"/>
<evidence type="ECO:0000313" key="2">
    <source>
        <dbReference type="Proteomes" id="UP000594638"/>
    </source>
</evidence>
<gene>
    <name evidence="1" type="ORF">OLEA9_A027896</name>
</gene>
<dbReference type="OrthoDB" id="913621at2759"/>
<dbReference type="Gene3D" id="3.80.10.10">
    <property type="entry name" value="Ribonuclease Inhibitor"/>
    <property type="match status" value="1"/>
</dbReference>
<keyword evidence="2" id="KW-1185">Reference proteome</keyword>
<dbReference type="Proteomes" id="UP000594638">
    <property type="component" value="Unassembled WGS sequence"/>
</dbReference>
<dbReference type="Gramene" id="OE9A027896T1">
    <property type="protein sequence ID" value="OE9A027896C1"/>
    <property type="gene ID" value="OE9A027896"/>
</dbReference>
<dbReference type="EMBL" id="CACTIH010000299">
    <property type="protein sequence ID" value="CAA2958995.1"/>
    <property type="molecule type" value="Genomic_DNA"/>
</dbReference>
<comment type="caution">
    <text evidence="1">The sequence shown here is derived from an EMBL/GenBank/DDBJ whole genome shotgun (WGS) entry which is preliminary data.</text>
</comment>
<protein>
    <recommendedName>
        <fullName evidence="3">Disease resistance protein</fullName>
    </recommendedName>
</protein>
<evidence type="ECO:0000313" key="1">
    <source>
        <dbReference type="EMBL" id="CAA2958995.1"/>
    </source>
</evidence>
<name>A0A8S0PWU0_OLEEU</name>
<dbReference type="AlphaFoldDB" id="A0A8S0PWU0"/>
<dbReference type="PANTHER" id="PTHR15140">
    <property type="entry name" value="TUBULIN-SPECIFIC CHAPERONE E"/>
    <property type="match status" value="1"/>
</dbReference>
<sequence>MQELRHVMIKPDILLDPPAIAENERENSIIVLEYLQTLTKIENFRCTEEVLKRIPNIKKLKICYATPSKGVEYFCLNNLVHLNKLEEFKFDFLTVIKSSLKNLTFPPSLKKLTLISGFHPWEETEIVGSLPHLQVLKLKKRAFYGPKWELHEGGFLQLKVLLLEKTNIEKWIADSFTSPNFSA</sequence>